<evidence type="ECO:0000313" key="1">
    <source>
        <dbReference type="EMBL" id="CAK5052117.1"/>
    </source>
</evidence>
<name>A0ACB0YLJ5_MELEN</name>
<reference evidence="1" key="1">
    <citation type="submission" date="2023-11" db="EMBL/GenBank/DDBJ databases">
        <authorList>
            <person name="Poullet M."/>
        </authorList>
    </citation>
    <scope>NUCLEOTIDE SEQUENCE</scope>
    <source>
        <strain evidence="1">E1834</strain>
    </source>
</reference>
<protein>
    <submittedName>
        <fullName evidence="1">Uncharacterized protein</fullName>
    </submittedName>
</protein>
<dbReference type="Proteomes" id="UP001497535">
    <property type="component" value="Unassembled WGS sequence"/>
</dbReference>
<keyword evidence="2" id="KW-1185">Reference proteome</keyword>
<evidence type="ECO:0000313" key="2">
    <source>
        <dbReference type="Proteomes" id="UP001497535"/>
    </source>
</evidence>
<sequence>MSAEQIRERTMLLDNEVRIMRSEIQRINHSVQNLKEKVKENNERVKVNKQLPYLVSNVIELLDLEDQQEDEGANVDLDAHKTKCAVIKTSTRATYFLPVIGLVDTAELKPGDLVGVNKDSYLVLEKLPPEYDSRVKAMEVDERPTETYSDIGGCDTQIKELIEAIVLPMTKKEIFSNIGILPPKGVLMYGPPGTGKTMLARAVAAQTKSAFLKLAGPQLVQMFIGDGAKLVRDAFALAKEKAPAIIFIDELDAIGTKRFNSEKAGDREVQRTMLELLNQLDGFQPNDDVKVIAATNRVDVLDPALLRSGRLDRKIELPAPNEKARARILQLHSRKMNVSKEVNFDELARCTDDFNGAQCKAVCGMIALRRDATTVGHEDFMDAILEVQAKKKTACWPLHPAHNMKNAQNELVAAHKPEKQLHIVEWQHMDLYKFYPLAFLASSSIRAIFYPLNLVKSRLQLQKQNHVYTGMRHAFSSVYKREGFSALYRCFWITLPQIGASCIYSTIYEKARSVLHLRANIESPLLVSALAGGIASVSAQFIFVPTDIVSQHMMIYNNPKQFLGSSVNKAAIINLLGIDGPKTIGSSRNYYTSSLLGLRVVKAIHKADGITGFYRGFFSSLLLYLPHSMCFWSAYYSWLGFFKRSFGIDSRIESAPENFRSLLALQSISGALGGTTAALCTNCLELLRIRIQVHRTGYLETIKCLYSEEGRNVFTKGLAPRMINNAFLSLPVMKQLNDFVYCLNIKILLFGDE</sequence>
<accession>A0ACB0YLJ5</accession>
<organism evidence="1 2">
    <name type="scientific">Meloidogyne enterolobii</name>
    <name type="common">Root-knot nematode worm</name>
    <name type="synonym">Meloidogyne mayaguensis</name>
    <dbReference type="NCBI Taxonomy" id="390850"/>
    <lineage>
        <taxon>Eukaryota</taxon>
        <taxon>Metazoa</taxon>
        <taxon>Ecdysozoa</taxon>
        <taxon>Nematoda</taxon>
        <taxon>Chromadorea</taxon>
        <taxon>Rhabditida</taxon>
        <taxon>Tylenchina</taxon>
        <taxon>Tylenchomorpha</taxon>
        <taxon>Tylenchoidea</taxon>
        <taxon>Meloidogynidae</taxon>
        <taxon>Meloidogyninae</taxon>
        <taxon>Meloidogyne</taxon>
    </lineage>
</organism>
<gene>
    <name evidence="1" type="ORF">MENTE1834_LOCUS13796</name>
</gene>
<comment type="caution">
    <text evidence="1">The sequence shown here is derived from an EMBL/GenBank/DDBJ whole genome shotgun (WGS) entry which is preliminary data.</text>
</comment>
<dbReference type="EMBL" id="CAVMJV010000014">
    <property type="protein sequence ID" value="CAK5052117.1"/>
    <property type="molecule type" value="Genomic_DNA"/>
</dbReference>
<proteinExistence type="predicted"/>